<dbReference type="KEGG" id="mgik:GO620_007165"/>
<protein>
    <submittedName>
        <fullName evidence="1">DUF892 family protein</fullName>
    </submittedName>
</protein>
<accession>A0A6I4HWA3</accession>
<evidence type="ECO:0000313" key="2">
    <source>
        <dbReference type="Proteomes" id="UP000429232"/>
    </source>
</evidence>
<dbReference type="InterPro" id="IPR009078">
    <property type="entry name" value="Ferritin-like_SF"/>
</dbReference>
<evidence type="ECO:0000313" key="1">
    <source>
        <dbReference type="EMBL" id="QQL51220.1"/>
    </source>
</evidence>
<sequence>MNNQSDQMPPSGLALDVIQRNRFFVKHLNRVFCVKVHLLERLPELEDQSEFNDLKFAIAETLQDVQKQIARMRKIYLTLDKEADLSECGDLTNFIEEGFTAVFENKDQQSLRDLSIIFYLSVIESVEATSFRLLKMVAKGFKSKEIDQLLLQSIDESNGDRKLLLQIAARHTI</sequence>
<name>A0A6I4HWA3_9SPHI</name>
<dbReference type="InterPro" id="IPR010287">
    <property type="entry name" value="DUF892_YciF-like"/>
</dbReference>
<dbReference type="RefSeq" id="WP_157523794.1">
    <property type="nucleotide sequence ID" value="NZ_CP066775.1"/>
</dbReference>
<dbReference type="AlphaFoldDB" id="A0A6I4HWA3"/>
<proteinExistence type="predicted"/>
<organism evidence="1 2">
    <name type="scientific">Mucilaginibacter ginkgonis</name>
    <dbReference type="NCBI Taxonomy" id="2682091"/>
    <lineage>
        <taxon>Bacteria</taxon>
        <taxon>Pseudomonadati</taxon>
        <taxon>Bacteroidota</taxon>
        <taxon>Sphingobacteriia</taxon>
        <taxon>Sphingobacteriales</taxon>
        <taxon>Sphingobacteriaceae</taxon>
        <taxon>Mucilaginibacter</taxon>
    </lineage>
</organism>
<dbReference type="PANTHER" id="PTHR30565">
    <property type="entry name" value="PROTEIN YCIF"/>
    <property type="match status" value="1"/>
</dbReference>
<dbReference type="EMBL" id="CP066775">
    <property type="protein sequence ID" value="QQL51220.1"/>
    <property type="molecule type" value="Genomic_DNA"/>
</dbReference>
<dbReference type="InterPro" id="IPR047114">
    <property type="entry name" value="YciF"/>
</dbReference>
<dbReference type="PANTHER" id="PTHR30565:SF9">
    <property type="entry name" value="PROTEIN YCIF"/>
    <property type="match status" value="1"/>
</dbReference>
<dbReference type="SUPFAM" id="SSF47240">
    <property type="entry name" value="Ferritin-like"/>
    <property type="match status" value="1"/>
</dbReference>
<gene>
    <name evidence="1" type="ORF">GO620_007165</name>
</gene>
<keyword evidence="2" id="KW-1185">Reference proteome</keyword>
<reference evidence="1 2" key="1">
    <citation type="submission" date="2020-12" db="EMBL/GenBank/DDBJ databases">
        <title>HMF7856_wgs.fasta genome submission.</title>
        <authorList>
            <person name="Kang H."/>
            <person name="Kim H."/>
            <person name="Joh K."/>
        </authorList>
    </citation>
    <scope>NUCLEOTIDE SEQUENCE [LARGE SCALE GENOMIC DNA]</scope>
    <source>
        <strain evidence="1 2">HMF7856</strain>
    </source>
</reference>
<dbReference type="Pfam" id="PF05974">
    <property type="entry name" value="DUF892"/>
    <property type="match status" value="1"/>
</dbReference>
<dbReference type="InterPro" id="IPR012347">
    <property type="entry name" value="Ferritin-like"/>
</dbReference>
<dbReference type="Proteomes" id="UP000429232">
    <property type="component" value="Chromosome"/>
</dbReference>
<dbReference type="Gene3D" id="1.20.1260.10">
    <property type="match status" value="1"/>
</dbReference>